<feature type="transmembrane region" description="Helical" evidence="7">
    <location>
        <begin position="38"/>
        <end position="59"/>
    </location>
</feature>
<dbReference type="STRING" id="697281.Mahau_1795"/>
<protein>
    <submittedName>
        <fullName evidence="9">Carbohydrate ABC transporter membrane protein 2, CUT1 family</fullName>
    </submittedName>
</protein>
<dbReference type="SUPFAM" id="SSF161098">
    <property type="entry name" value="MetI-like"/>
    <property type="match status" value="1"/>
</dbReference>
<dbReference type="Proteomes" id="UP000008457">
    <property type="component" value="Chromosome"/>
</dbReference>
<dbReference type="Pfam" id="PF00528">
    <property type="entry name" value="BPD_transp_1"/>
    <property type="match status" value="1"/>
</dbReference>
<organism evidence="9 10">
    <name type="scientific">Mahella australiensis (strain DSM 15567 / CIP 107919 / 50-1 BON)</name>
    <dbReference type="NCBI Taxonomy" id="697281"/>
    <lineage>
        <taxon>Bacteria</taxon>
        <taxon>Bacillati</taxon>
        <taxon>Bacillota</taxon>
        <taxon>Clostridia</taxon>
        <taxon>Thermoanaerobacterales</taxon>
        <taxon>Thermoanaerobacterales Family IV. Incertae Sedis</taxon>
        <taxon>Mahella</taxon>
    </lineage>
</organism>
<name>F4A0T0_MAHA5</name>
<evidence type="ECO:0000256" key="2">
    <source>
        <dbReference type="ARBA" id="ARBA00022448"/>
    </source>
</evidence>
<evidence type="ECO:0000259" key="8">
    <source>
        <dbReference type="PROSITE" id="PS50928"/>
    </source>
</evidence>
<feature type="transmembrane region" description="Helical" evidence="7">
    <location>
        <begin position="134"/>
        <end position="156"/>
    </location>
</feature>
<keyword evidence="10" id="KW-1185">Reference proteome</keyword>
<feature type="transmembrane region" description="Helical" evidence="7">
    <location>
        <begin position="235"/>
        <end position="254"/>
    </location>
</feature>
<evidence type="ECO:0000256" key="7">
    <source>
        <dbReference type="RuleBase" id="RU363032"/>
    </source>
</evidence>
<keyword evidence="2 7" id="KW-0813">Transport</keyword>
<dbReference type="eggNOG" id="COG0395">
    <property type="taxonomic scope" value="Bacteria"/>
</dbReference>
<sequence>MDNEVHVQKLKESQVISAWSKPGSLLTTSRVQGIAISAFRFILFAALIYILLYPLLWAFSNSLKFYEDMVDPTTIWIPKHPTLSRYLEAWNAIQYVPAFINSLNISLSTAVLQVITCSFIGYGFARFNFKEKNLIFALVMLTLIIPPQTTIISQYVHYSNFDVLGIISLLNGGKGLNLLDTYAPFILPTFFGLGLKSGLFIYIFRQFFRGMPQELEDAAYIDGCGPLQTYIRIMLPNTIPAIVTVFLFSFVWHWNDVFEPTMYIQSFSKYPLSLKLISIDALIGGYEGTKDVLIALPAKDAGVILIMLPMLILYIIGQRYFVESVERTGIVG</sequence>
<evidence type="ECO:0000256" key="6">
    <source>
        <dbReference type="ARBA" id="ARBA00023136"/>
    </source>
</evidence>
<evidence type="ECO:0000313" key="9">
    <source>
        <dbReference type="EMBL" id="AEE96976.1"/>
    </source>
</evidence>
<reference evidence="10" key="1">
    <citation type="submission" date="2010-11" db="EMBL/GenBank/DDBJ databases">
        <title>The complete genome of Mahella australiensis DSM 15567.</title>
        <authorList>
            <consortium name="US DOE Joint Genome Institute (JGI-PGF)"/>
            <person name="Lucas S."/>
            <person name="Copeland A."/>
            <person name="Lapidus A."/>
            <person name="Bruce D."/>
            <person name="Goodwin L."/>
            <person name="Pitluck S."/>
            <person name="Kyrpides N."/>
            <person name="Mavromatis K."/>
            <person name="Pagani I."/>
            <person name="Ivanova N."/>
            <person name="Teshima H."/>
            <person name="Brettin T."/>
            <person name="Detter J.C."/>
            <person name="Han C."/>
            <person name="Tapia R."/>
            <person name="Land M."/>
            <person name="Hauser L."/>
            <person name="Markowitz V."/>
            <person name="Cheng J.-F."/>
            <person name="Hugenholtz P."/>
            <person name="Woyke T."/>
            <person name="Wu D."/>
            <person name="Spring S."/>
            <person name="Pukall R."/>
            <person name="Steenblock K."/>
            <person name="Schneider S."/>
            <person name="Klenk H.-P."/>
            <person name="Eisen J.A."/>
        </authorList>
    </citation>
    <scope>NUCLEOTIDE SEQUENCE [LARGE SCALE GENOMIC DNA]</scope>
    <source>
        <strain evidence="10">DSM 15567 / CIP 107919 / 50-1 BON</strain>
    </source>
</reference>
<dbReference type="CDD" id="cd06261">
    <property type="entry name" value="TM_PBP2"/>
    <property type="match status" value="1"/>
</dbReference>
<dbReference type="InterPro" id="IPR035906">
    <property type="entry name" value="MetI-like_sf"/>
</dbReference>
<keyword evidence="5 7" id="KW-1133">Transmembrane helix</keyword>
<dbReference type="PANTHER" id="PTHR43744:SF6">
    <property type="entry name" value="ABC TRANSPORTER PERMEASE PROTEIN YESQ-RELATED"/>
    <property type="match status" value="1"/>
</dbReference>
<feature type="domain" description="ABC transmembrane type-1" evidence="8">
    <location>
        <begin position="99"/>
        <end position="317"/>
    </location>
</feature>
<evidence type="ECO:0000256" key="5">
    <source>
        <dbReference type="ARBA" id="ARBA00022989"/>
    </source>
</evidence>
<dbReference type="GO" id="GO:0055085">
    <property type="term" value="P:transmembrane transport"/>
    <property type="evidence" value="ECO:0007669"/>
    <property type="project" value="InterPro"/>
</dbReference>
<dbReference type="Gene3D" id="1.10.3720.10">
    <property type="entry name" value="MetI-like"/>
    <property type="match status" value="1"/>
</dbReference>
<dbReference type="PROSITE" id="PS50928">
    <property type="entry name" value="ABC_TM1"/>
    <property type="match status" value="1"/>
</dbReference>
<feature type="transmembrane region" description="Helical" evidence="7">
    <location>
        <begin position="105"/>
        <end position="125"/>
    </location>
</feature>
<comment type="similarity">
    <text evidence="7">Belongs to the binding-protein-dependent transport system permease family.</text>
</comment>
<keyword evidence="4 7" id="KW-0812">Transmembrane</keyword>
<evidence type="ECO:0000313" key="10">
    <source>
        <dbReference type="Proteomes" id="UP000008457"/>
    </source>
</evidence>
<feature type="transmembrane region" description="Helical" evidence="7">
    <location>
        <begin position="301"/>
        <end position="317"/>
    </location>
</feature>
<dbReference type="EMBL" id="CP002360">
    <property type="protein sequence ID" value="AEE96976.1"/>
    <property type="molecule type" value="Genomic_DNA"/>
</dbReference>
<comment type="subcellular location">
    <subcellularLocation>
        <location evidence="1 7">Cell membrane</location>
        <topology evidence="1 7">Multi-pass membrane protein</topology>
    </subcellularLocation>
</comment>
<accession>F4A0T0</accession>
<evidence type="ECO:0000256" key="1">
    <source>
        <dbReference type="ARBA" id="ARBA00004651"/>
    </source>
</evidence>
<proteinExistence type="inferred from homology"/>
<gene>
    <name evidence="9" type="ordered locus">Mahau_1795</name>
</gene>
<keyword evidence="3" id="KW-1003">Cell membrane</keyword>
<dbReference type="AlphaFoldDB" id="F4A0T0"/>
<dbReference type="InterPro" id="IPR000515">
    <property type="entry name" value="MetI-like"/>
</dbReference>
<evidence type="ECO:0000256" key="4">
    <source>
        <dbReference type="ARBA" id="ARBA00022692"/>
    </source>
</evidence>
<dbReference type="PANTHER" id="PTHR43744">
    <property type="entry name" value="ABC TRANSPORTER PERMEASE PROTEIN MG189-RELATED-RELATED"/>
    <property type="match status" value="1"/>
</dbReference>
<reference evidence="9 10" key="2">
    <citation type="journal article" date="2011" name="Stand. Genomic Sci.">
        <title>Complete genome sequence of Mahella australiensis type strain (50-1 BON).</title>
        <authorList>
            <person name="Sikorski J."/>
            <person name="Teshima H."/>
            <person name="Nolan M."/>
            <person name="Lucas S."/>
            <person name="Hammon N."/>
            <person name="Deshpande S."/>
            <person name="Cheng J.F."/>
            <person name="Pitluck S."/>
            <person name="Liolios K."/>
            <person name="Pagani I."/>
            <person name="Ivanova N."/>
            <person name="Huntemann M."/>
            <person name="Mavromatis K."/>
            <person name="Ovchinikova G."/>
            <person name="Pati A."/>
            <person name="Tapia R."/>
            <person name="Han C."/>
            <person name="Goodwin L."/>
            <person name="Chen A."/>
            <person name="Palaniappan K."/>
            <person name="Land M."/>
            <person name="Hauser L."/>
            <person name="Ngatchou-Djao O.D."/>
            <person name="Rohde M."/>
            <person name="Pukall R."/>
            <person name="Spring S."/>
            <person name="Abt B."/>
            <person name="Goker M."/>
            <person name="Detter J.C."/>
            <person name="Woyke T."/>
            <person name="Bristow J."/>
            <person name="Markowitz V."/>
            <person name="Hugenholtz P."/>
            <person name="Eisen J.A."/>
            <person name="Kyrpides N.C."/>
            <person name="Klenk H.P."/>
            <person name="Lapidus A."/>
        </authorList>
    </citation>
    <scope>NUCLEOTIDE SEQUENCE [LARGE SCALE GENOMIC DNA]</scope>
    <source>
        <strain evidence="10">DSM 15567 / CIP 107919 / 50-1 BON</strain>
    </source>
</reference>
<dbReference type="KEGG" id="mas:Mahau_1795"/>
<dbReference type="OrthoDB" id="9787837at2"/>
<evidence type="ECO:0000256" key="3">
    <source>
        <dbReference type="ARBA" id="ARBA00022475"/>
    </source>
</evidence>
<feature type="transmembrane region" description="Helical" evidence="7">
    <location>
        <begin position="182"/>
        <end position="204"/>
    </location>
</feature>
<keyword evidence="6 7" id="KW-0472">Membrane</keyword>
<dbReference type="RefSeq" id="WP_013781404.1">
    <property type="nucleotide sequence ID" value="NC_015520.1"/>
</dbReference>
<dbReference type="HOGENOM" id="CLU_016047_1_1_9"/>
<dbReference type="GO" id="GO:0005886">
    <property type="term" value="C:plasma membrane"/>
    <property type="evidence" value="ECO:0007669"/>
    <property type="project" value="UniProtKB-SubCell"/>
</dbReference>